<evidence type="ECO:0000259" key="1">
    <source>
        <dbReference type="Pfam" id="PF12697"/>
    </source>
</evidence>
<dbReference type="PANTHER" id="PTHR43194:SF2">
    <property type="entry name" value="PEROXISOMAL MEMBRANE PROTEIN LPX1"/>
    <property type="match status" value="1"/>
</dbReference>
<keyword evidence="2" id="KW-0378">Hydrolase</keyword>
<reference evidence="2" key="2">
    <citation type="submission" date="2023-02" db="EMBL/GenBank/DDBJ databases">
        <authorList>
            <consortium name="DOE Joint Genome Institute"/>
            <person name="Mondo S.J."/>
            <person name="Chang Y."/>
            <person name="Wang Y."/>
            <person name="Ahrendt S."/>
            <person name="Andreopoulos W."/>
            <person name="Barry K."/>
            <person name="Beard J."/>
            <person name="Benny G.L."/>
            <person name="Blankenship S."/>
            <person name="Bonito G."/>
            <person name="Cuomo C."/>
            <person name="Desiro A."/>
            <person name="Gervers K.A."/>
            <person name="Hundley H."/>
            <person name="Kuo A."/>
            <person name="LaButti K."/>
            <person name="Lang B.F."/>
            <person name="Lipzen A."/>
            <person name="O'Donnell K."/>
            <person name="Pangilinan J."/>
            <person name="Reynolds N."/>
            <person name="Sandor L."/>
            <person name="Smith M.W."/>
            <person name="Tsang A."/>
            <person name="Grigoriev I.V."/>
            <person name="Stajich J.E."/>
            <person name="Spatafora J.W."/>
        </authorList>
    </citation>
    <scope>NUCLEOTIDE SEQUENCE</scope>
    <source>
        <strain evidence="2">RSA 2281</strain>
    </source>
</reference>
<proteinExistence type="predicted"/>
<dbReference type="GO" id="GO:0016787">
    <property type="term" value="F:hydrolase activity"/>
    <property type="evidence" value="ECO:0007669"/>
    <property type="project" value="UniProtKB-KW"/>
</dbReference>
<reference evidence="2" key="1">
    <citation type="journal article" date="2022" name="IScience">
        <title>Evolution of zygomycete secretomes and the origins of terrestrial fungal ecologies.</title>
        <authorList>
            <person name="Chang Y."/>
            <person name="Wang Y."/>
            <person name="Mondo S."/>
            <person name="Ahrendt S."/>
            <person name="Andreopoulos W."/>
            <person name="Barry K."/>
            <person name="Beard J."/>
            <person name="Benny G.L."/>
            <person name="Blankenship S."/>
            <person name="Bonito G."/>
            <person name="Cuomo C."/>
            <person name="Desiro A."/>
            <person name="Gervers K.A."/>
            <person name="Hundley H."/>
            <person name="Kuo A."/>
            <person name="LaButti K."/>
            <person name="Lang B.F."/>
            <person name="Lipzen A."/>
            <person name="O'Donnell K."/>
            <person name="Pangilinan J."/>
            <person name="Reynolds N."/>
            <person name="Sandor L."/>
            <person name="Smith M.E."/>
            <person name="Tsang A."/>
            <person name="Grigoriev I.V."/>
            <person name="Stajich J.E."/>
            <person name="Spatafora J.W."/>
        </authorList>
    </citation>
    <scope>NUCLEOTIDE SEQUENCE</scope>
    <source>
        <strain evidence="2">RSA 2281</strain>
    </source>
</reference>
<dbReference type="Proteomes" id="UP001209540">
    <property type="component" value="Unassembled WGS sequence"/>
</dbReference>
<dbReference type="PANTHER" id="PTHR43194">
    <property type="entry name" value="HYDROLASE ALPHA/BETA FOLD FAMILY"/>
    <property type="match status" value="1"/>
</dbReference>
<comment type="caution">
    <text evidence="2">The sequence shown here is derived from an EMBL/GenBank/DDBJ whole genome shotgun (WGS) entry which is preliminary data.</text>
</comment>
<protein>
    <submittedName>
        <fullName evidence="2">Alpha/Beta hydrolase protein</fullName>
    </submittedName>
</protein>
<organism evidence="2 3">
    <name type="scientific">Phascolomyces articulosus</name>
    <dbReference type="NCBI Taxonomy" id="60185"/>
    <lineage>
        <taxon>Eukaryota</taxon>
        <taxon>Fungi</taxon>
        <taxon>Fungi incertae sedis</taxon>
        <taxon>Mucoromycota</taxon>
        <taxon>Mucoromycotina</taxon>
        <taxon>Mucoromycetes</taxon>
        <taxon>Mucorales</taxon>
        <taxon>Lichtheimiaceae</taxon>
        <taxon>Phascolomyces</taxon>
    </lineage>
</organism>
<dbReference type="Pfam" id="PF12697">
    <property type="entry name" value="Abhydrolase_6"/>
    <property type="match status" value="1"/>
</dbReference>
<accession>A0AAD5PGP4</accession>
<dbReference type="EMBL" id="JAIXMP010000007">
    <property type="protein sequence ID" value="KAI9270633.1"/>
    <property type="molecule type" value="Genomic_DNA"/>
</dbReference>
<dbReference type="Gene3D" id="3.40.50.1820">
    <property type="entry name" value="alpha/beta hydrolase"/>
    <property type="match status" value="1"/>
</dbReference>
<name>A0AAD5PGP4_9FUNG</name>
<keyword evidence="3" id="KW-1185">Reference proteome</keyword>
<gene>
    <name evidence="2" type="ORF">BDA99DRAFT_534741</name>
</gene>
<evidence type="ECO:0000313" key="3">
    <source>
        <dbReference type="Proteomes" id="UP001209540"/>
    </source>
</evidence>
<sequence>MIKTSITVAATTSTIPSLSQYQQQQHHFIIPIPSTNISLHTFVSGVETLPSLSATPAPLIILFHGAGGDHYHFDTVVPVLIQSGFTVLTCDLRHHGQSQPLDTASQNNNDQYFDMQILCNDIYHVLWWLKEHYSPFRHDPKRNRDLLFGGLSMGGILAQVCVNQPRSKWQSLGYNLQGMVMIATPSIHMVWPRITWMDLYRNIDSVDPAVLQAARKSIADSAVHEDGKKEAARAMALISDQVLFQCLCASADALSAPPSPPPQNDSTENSRFDHSPIQLPRQLLITGQADEHTVNVMTVWKILNDGLGAGIETVLDIVQDAGHMVPLDQGLHVANAIVEMFYNTKYIV</sequence>
<dbReference type="AlphaFoldDB" id="A0AAD5PGP4"/>
<dbReference type="SUPFAM" id="SSF53474">
    <property type="entry name" value="alpha/beta-Hydrolases"/>
    <property type="match status" value="1"/>
</dbReference>
<feature type="domain" description="AB hydrolase-1" evidence="1">
    <location>
        <begin position="60"/>
        <end position="329"/>
    </location>
</feature>
<dbReference type="InterPro" id="IPR050228">
    <property type="entry name" value="Carboxylesterase_BioH"/>
</dbReference>
<evidence type="ECO:0000313" key="2">
    <source>
        <dbReference type="EMBL" id="KAI9270633.1"/>
    </source>
</evidence>
<dbReference type="InterPro" id="IPR029058">
    <property type="entry name" value="AB_hydrolase_fold"/>
</dbReference>
<dbReference type="InterPro" id="IPR000073">
    <property type="entry name" value="AB_hydrolase_1"/>
</dbReference>